<name>A0A1E2UMC9_9GAMM</name>
<gene>
    <name evidence="1" type="ORF">A3196_03265</name>
</gene>
<dbReference type="Proteomes" id="UP000094849">
    <property type="component" value="Unassembled WGS sequence"/>
</dbReference>
<dbReference type="AlphaFoldDB" id="A0A1E2UMC9"/>
<accession>A0A1E2UMC9</accession>
<dbReference type="STRING" id="1818881.A3196_03265"/>
<reference evidence="1 2" key="1">
    <citation type="submission" date="2016-03" db="EMBL/GenBank/DDBJ databases">
        <title>Chemosynthetic sulphur-oxidizing symbionts of marine invertebrate animals are capable of nitrogen fixation.</title>
        <authorList>
            <person name="Petersen J.M."/>
            <person name="Kemper A."/>
            <person name="Gruber-Vodicka H."/>
            <person name="Cardini U."/>
            <person name="Geest Mvander."/>
            <person name="Kleiner M."/>
            <person name="Bulgheresi S."/>
            <person name="Fussmann M."/>
            <person name="Herbold C."/>
            <person name="Seah B.K.B."/>
            <person name="Antony C.Paul."/>
            <person name="Liu D."/>
            <person name="Belitz A."/>
            <person name="Weber M."/>
        </authorList>
    </citation>
    <scope>NUCLEOTIDE SEQUENCE [LARGE SCALE GENOMIC DNA]</scope>
    <source>
        <strain evidence="1">G_D</strain>
    </source>
</reference>
<keyword evidence="2" id="KW-1185">Reference proteome</keyword>
<dbReference type="InterPro" id="IPR029058">
    <property type="entry name" value="AB_hydrolase_fold"/>
</dbReference>
<proteinExistence type="predicted"/>
<organism evidence="1 2">
    <name type="scientific">Candidatus Thiodiazotropha endoloripes</name>
    <dbReference type="NCBI Taxonomy" id="1818881"/>
    <lineage>
        <taxon>Bacteria</taxon>
        <taxon>Pseudomonadati</taxon>
        <taxon>Pseudomonadota</taxon>
        <taxon>Gammaproteobacteria</taxon>
        <taxon>Chromatiales</taxon>
        <taxon>Sedimenticolaceae</taxon>
        <taxon>Candidatus Thiodiazotropha</taxon>
    </lineage>
</organism>
<evidence type="ECO:0000313" key="1">
    <source>
        <dbReference type="EMBL" id="ODB95861.1"/>
    </source>
</evidence>
<dbReference type="PANTHER" id="PTHR35602">
    <property type="entry name" value="ESTERASE YQIA-RELATED"/>
    <property type="match status" value="1"/>
</dbReference>
<evidence type="ECO:0000313" key="2">
    <source>
        <dbReference type="Proteomes" id="UP000094849"/>
    </source>
</evidence>
<dbReference type="Pfam" id="PF05728">
    <property type="entry name" value="UPF0227"/>
    <property type="match status" value="1"/>
</dbReference>
<dbReference type="Gene3D" id="3.40.50.1820">
    <property type="entry name" value="alpha/beta hydrolase"/>
    <property type="match status" value="1"/>
</dbReference>
<dbReference type="PANTHER" id="PTHR35602:SF3">
    <property type="entry name" value="ESTERASE YQIA"/>
    <property type="match status" value="1"/>
</dbReference>
<sequence>MIVYLHGLNSAGSSGKAALLRQALPGIDLISPTYPAHSADLAVARLSDELNRLLSEPDRTDEPRLLVGSSMGGFYGAWLAQRLGFHHLVMINPALQPWQLLKQVVGWQFNEALNQGYFLSSRMVADTRRYHTPVEALAVPTTVLVDKGDELIDYRIAQEVYGDRVAMHCFEGGSHTFEHMDDAVAIIDQIHQSFL</sequence>
<dbReference type="RefSeq" id="WP_069024131.1">
    <property type="nucleotide sequence ID" value="NZ_LVJZ01000003.1"/>
</dbReference>
<dbReference type="InterPro" id="IPR008886">
    <property type="entry name" value="UPF0227/Esterase_YqiA"/>
</dbReference>
<protein>
    <recommendedName>
        <fullName evidence="3">Esterase</fullName>
    </recommendedName>
</protein>
<dbReference type="EMBL" id="LVJZ01000003">
    <property type="protein sequence ID" value="ODB95861.1"/>
    <property type="molecule type" value="Genomic_DNA"/>
</dbReference>
<dbReference type="SUPFAM" id="SSF53474">
    <property type="entry name" value="alpha/beta-Hydrolases"/>
    <property type="match status" value="1"/>
</dbReference>
<comment type="caution">
    <text evidence="1">The sequence shown here is derived from an EMBL/GenBank/DDBJ whole genome shotgun (WGS) entry which is preliminary data.</text>
</comment>
<evidence type="ECO:0008006" key="3">
    <source>
        <dbReference type="Google" id="ProtNLM"/>
    </source>
</evidence>